<feature type="region of interest" description="Disordered" evidence="1">
    <location>
        <begin position="477"/>
        <end position="500"/>
    </location>
</feature>
<dbReference type="Proteomes" id="UP000663828">
    <property type="component" value="Unassembled WGS sequence"/>
</dbReference>
<accession>A0A815X9H0</accession>
<dbReference type="Pfam" id="PF18718">
    <property type="entry name" value="CxC5"/>
    <property type="match status" value="1"/>
</dbReference>
<evidence type="ECO:0000256" key="1">
    <source>
        <dbReference type="SAM" id="MobiDB-lite"/>
    </source>
</evidence>
<name>A0A815X9H0_ADIRI</name>
<dbReference type="InterPro" id="IPR041539">
    <property type="entry name" value="CxC5"/>
</dbReference>
<reference evidence="3" key="1">
    <citation type="submission" date="2021-02" db="EMBL/GenBank/DDBJ databases">
        <authorList>
            <person name="Nowell W R."/>
        </authorList>
    </citation>
    <scope>NUCLEOTIDE SEQUENCE</scope>
</reference>
<keyword evidence="4" id="KW-1185">Reference proteome</keyword>
<evidence type="ECO:0000313" key="3">
    <source>
        <dbReference type="EMBL" id="CAF1554650.1"/>
    </source>
</evidence>
<organism evidence="3 4">
    <name type="scientific">Adineta ricciae</name>
    <name type="common">Rotifer</name>
    <dbReference type="NCBI Taxonomy" id="249248"/>
    <lineage>
        <taxon>Eukaryota</taxon>
        <taxon>Metazoa</taxon>
        <taxon>Spiralia</taxon>
        <taxon>Gnathifera</taxon>
        <taxon>Rotifera</taxon>
        <taxon>Eurotatoria</taxon>
        <taxon>Bdelloidea</taxon>
        <taxon>Adinetida</taxon>
        <taxon>Adinetidae</taxon>
        <taxon>Adineta</taxon>
    </lineage>
</organism>
<dbReference type="AlphaFoldDB" id="A0A815X9H0"/>
<comment type="caution">
    <text evidence="3">The sequence shown here is derived from an EMBL/GenBank/DDBJ whole genome shotgun (WGS) entry which is preliminary data.</text>
</comment>
<sequence>MDNTSLDMRNDLFFTKLLKQAPIYTIMTIHERIKNSSMLADKYAVICGIVNKQFNTNFSPGFIQQQIEFFSSSELFRGYLRLSTDVDQMITSYQKLTNYSIVFMKIEPMSKKCIVCSDNDNELPLYQVSKTFIFQENILEQCITLYSHCNKCKWSYFPNSYSHDVMRKQYIRKEQFLNANELYFGGECVYSHRILVSFSTALLAMRASFHGFVKYFNNMFVNKTTFPEKRLDEKNFQINWIIYCVLKLLFQWSDEDVIEIPYSLYEKDEANAFFDRHKSQLYSAFVKYWSNQAINQTSNCTISCTDILIVDGHQKTARVTCKFNKCYDNTIEELGPVLVGCPKSVSKHPNSTWSSLCKKHVEIVANCGSQVMEFDPSDDVTEDMCNVKRNELSDDQARLTTYGFLVSFYSCGIVAGFDESIRSESPRRVLRHLIRIGRLSKPPLGVIYDTACSIKLYMTTRKSIIWYIPSNVLQPHSSQLNPTQPNPTQSNSTQVNPTQPNSSVNYKITLSYYLILNVVDNAILIN</sequence>
<gene>
    <name evidence="3" type="ORF">XAT740_LOCUS43161</name>
</gene>
<dbReference type="EMBL" id="CAJNOR010005272">
    <property type="protein sequence ID" value="CAF1554650.1"/>
    <property type="molecule type" value="Genomic_DNA"/>
</dbReference>
<evidence type="ECO:0000313" key="4">
    <source>
        <dbReference type="Proteomes" id="UP000663828"/>
    </source>
</evidence>
<feature type="non-terminal residue" evidence="3">
    <location>
        <position position="1"/>
    </location>
</feature>
<protein>
    <recommendedName>
        <fullName evidence="2">CxC5 like cysteine cluster associated with KDZ domain-containing protein</fullName>
    </recommendedName>
</protein>
<evidence type="ECO:0000259" key="2">
    <source>
        <dbReference type="Pfam" id="PF18718"/>
    </source>
</evidence>
<proteinExistence type="predicted"/>
<feature type="domain" description="CxC5 like cysteine cluster associated with KDZ" evidence="2">
    <location>
        <begin position="103"/>
        <end position="220"/>
    </location>
</feature>